<dbReference type="Pfam" id="PF01869">
    <property type="entry name" value="BcrAD_BadFG"/>
    <property type="match status" value="1"/>
</dbReference>
<reference evidence="2 3" key="1">
    <citation type="journal article" date="2017" name="Elife">
        <title>Extensive horizontal gene transfer in cheese-associated bacteria.</title>
        <authorList>
            <person name="Bonham K.S."/>
            <person name="Wolfe B.E."/>
            <person name="Dutton R.J."/>
        </authorList>
    </citation>
    <scope>NUCLEOTIDE SEQUENCE [LARGE SCALE GENOMIC DNA]</scope>
    <source>
        <strain evidence="2 3">JB182</strain>
    </source>
</reference>
<dbReference type="InterPro" id="IPR043129">
    <property type="entry name" value="ATPase_NBD"/>
</dbReference>
<dbReference type="SUPFAM" id="SSF53067">
    <property type="entry name" value="Actin-like ATPase domain"/>
    <property type="match status" value="1"/>
</dbReference>
<dbReference type="Proteomes" id="UP000235739">
    <property type="component" value="Unassembled WGS sequence"/>
</dbReference>
<protein>
    <recommendedName>
        <fullName evidence="1">ATPase BadF/BadG/BcrA/BcrD type domain-containing protein</fullName>
    </recommendedName>
</protein>
<feature type="domain" description="ATPase BadF/BadG/BcrA/BcrD type" evidence="1">
    <location>
        <begin position="36"/>
        <end position="272"/>
    </location>
</feature>
<proteinExistence type="predicted"/>
<organism evidence="2 3">
    <name type="scientific">Glutamicibacter arilaitensis</name>
    <dbReference type="NCBI Taxonomy" id="256701"/>
    <lineage>
        <taxon>Bacteria</taxon>
        <taxon>Bacillati</taxon>
        <taxon>Actinomycetota</taxon>
        <taxon>Actinomycetes</taxon>
        <taxon>Micrococcales</taxon>
        <taxon>Micrococcaceae</taxon>
        <taxon>Glutamicibacter</taxon>
    </lineage>
</organism>
<dbReference type="EMBL" id="PNQX01000003">
    <property type="protein sequence ID" value="PMQ19014.1"/>
    <property type="molecule type" value="Genomic_DNA"/>
</dbReference>
<sequence length="309" mass="32118">MVSGLLSVDGGQTGIKMRFEHGDETQELRFPGVQTQEPVLPQLARAINQAIAEHNAPSSVISVGTTGLVKAEHDARQLFELIDSPATGQVALAHDSVTSYLGALEDCHGVVVAAGTGVVTLAVGHDAVARVDGWGHIMGDIGSGYWIGQQAMDAAMRGFDGRGPATALTDQLAARWPDLTEAYIELQAMPERVATVASFAQVAADLAATDAIAAQICARAGSELANSAATALRRVALAQGAGPVLVAGIGGVLAGEYVKNNFAQELERLIPAAQLQDSSGNGLDGAQRLSRLPENHALQELVSRFGTQR</sequence>
<comment type="caution">
    <text evidence="2">The sequence shown here is derived from an EMBL/GenBank/DDBJ whole genome shotgun (WGS) entry which is preliminary data.</text>
</comment>
<dbReference type="AlphaFoldDB" id="A0A2N7RYQ0"/>
<dbReference type="PANTHER" id="PTHR43190">
    <property type="entry name" value="N-ACETYL-D-GLUCOSAMINE KINASE"/>
    <property type="match status" value="1"/>
</dbReference>
<name>A0A2N7RYQ0_9MICC</name>
<dbReference type="RefSeq" id="WP_102599102.1">
    <property type="nucleotide sequence ID" value="NZ_JBQDKG010000032.1"/>
</dbReference>
<gene>
    <name evidence="2" type="ORF">CIK84_16840</name>
</gene>
<dbReference type="InterPro" id="IPR002731">
    <property type="entry name" value="ATPase_BadF"/>
</dbReference>
<dbReference type="Gene3D" id="3.30.420.40">
    <property type="match status" value="2"/>
</dbReference>
<dbReference type="PANTHER" id="PTHR43190:SF3">
    <property type="entry name" value="N-ACETYL-D-GLUCOSAMINE KINASE"/>
    <property type="match status" value="1"/>
</dbReference>
<dbReference type="InterPro" id="IPR052519">
    <property type="entry name" value="Euk-type_GlcNAc_Kinase"/>
</dbReference>
<evidence type="ECO:0000259" key="1">
    <source>
        <dbReference type="Pfam" id="PF01869"/>
    </source>
</evidence>
<evidence type="ECO:0000313" key="2">
    <source>
        <dbReference type="EMBL" id="PMQ19014.1"/>
    </source>
</evidence>
<evidence type="ECO:0000313" key="3">
    <source>
        <dbReference type="Proteomes" id="UP000235739"/>
    </source>
</evidence>
<accession>A0A2N7RYQ0</accession>